<proteinExistence type="predicted"/>
<reference evidence="3 4" key="1">
    <citation type="submission" date="2022-02" db="EMBL/GenBank/DDBJ databases">
        <title>Emergence and expansion in Europe of a Vibrio aestuarianus clonal complex pathogenic for oysters.</title>
        <authorList>
            <person name="Mesnil A."/>
            <person name="Travers M.-A."/>
        </authorList>
    </citation>
    <scope>NUCLEOTIDE SEQUENCE [LARGE SCALE GENOMIC DNA]</scope>
    <source>
        <strain evidence="3 4">U17</strain>
    </source>
</reference>
<organism evidence="3 4">
    <name type="scientific">Vibrio aestuarianus</name>
    <dbReference type="NCBI Taxonomy" id="28171"/>
    <lineage>
        <taxon>Bacteria</taxon>
        <taxon>Pseudomonadati</taxon>
        <taxon>Pseudomonadota</taxon>
        <taxon>Gammaproteobacteria</taxon>
        <taxon>Vibrionales</taxon>
        <taxon>Vibrionaceae</taxon>
        <taxon>Vibrio</taxon>
    </lineage>
</organism>
<feature type="domain" description="Chlorhexidine efflux transporter" evidence="2">
    <location>
        <begin position="1"/>
        <end position="63"/>
    </location>
</feature>
<feature type="transmembrane region" description="Helical" evidence="1">
    <location>
        <begin position="75"/>
        <end position="96"/>
    </location>
</feature>
<evidence type="ECO:0000259" key="2">
    <source>
        <dbReference type="Pfam" id="PF05232"/>
    </source>
</evidence>
<dbReference type="NCBIfam" id="NF033664">
    <property type="entry name" value="PACE_transport"/>
    <property type="match status" value="1"/>
</dbReference>
<protein>
    <submittedName>
        <fullName evidence="3">PACE efflux transporter</fullName>
    </submittedName>
</protein>
<accession>A0ABD7YN64</accession>
<keyword evidence="1" id="KW-1133">Transmembrane helix</keyword>
<dbReference type="Proteomes" id="UP001241226">
    <property type="component" value="Chromosome 1"/>
</dbReference>
<feature type="transmembrane region" description="Helical" evidence="1">
    <location>
        <begin position="36"/>
        <end position="54"/>
    </location>
</feature>
<sequence length="149" mass="16838">MSAKERIFHAVVFELIALAILIPISALITGQGSGDLAVVGAGLSLLAVVWNYQYNILFDRLFGSDRASRSAKIRLLHTTGFEGGLVFVSIPAIAWFLDITLWQALILDIGFLVFFFVYTMVFNWCYDKWQPYELWSLIRAEAQKADELK</sequence>
<feature type="transmembrane region" description="Helical" evidence="1">
    <location>
        <begin position="7"/>
        <end position="30"/>
    </location>
</feature>
<evidence type="ECO:0000313" key="3">
    <source>
        <dbReference type="EMBL" id="WGK86522.1"/>
    </source>
</evidence>
<gene>
    <name evidence="3" type="ORF">PYE67_05740</name>
</gene>
<name>A0ABD7YN64_9VIBR</name>
<dbReference type="InterPro" id="IPR007896">
    <property type="entry name" value="BTP_bacteria"/>
</dbReference>
<dbReference type="InterPro" id="IPR058208">
    <property type="entry name" value="PACE"/>
</dbReference>
<dbReference type="RefSeq" id="WP_261926749.1">
    <property type="nucleotide sequence ID" value="NZ_CALYLG010000177.1"/>
</dbReference>
<dbReference type="AlphaFoldDB" id="A0ABD7YN64"/>
<evidence type="ECO:0000313" key="4">
    <source>
        <dbReference type="Proteomes" id="UP001241226"/>
    </source>
</evidence>
<feature type="transmembrane region" description="Helical" evidence="1">
    <location>
        <begin position="102"/>
        <end position="126"/>
    </location>
</feature>
<dbReference type="Pfam" id="PF05232">
    <property type="entry name" value="BTP"/>
    <property type="match status" value="2"/>
</dbReference>
<dbReference type="EMBL" id="CP118711">
    <property type="protein sequence ID" value="WGK86522.1"/>
    <property type="molecule type" value="Genomic_DNA"/>
</dbReference>
<keyword evidence="1" id="KW-0812">Transmembrane</keyword>
<keyword evidence="1" id="KW-0472">Membrane</keyword>
<feature type="domain" description="Chlorhexidine efflux transporter" evidence="2">
    <location>
        <begin position="69"/>
        <end position="131"/>
    </location>
</feature>
<evidence type="ECO:0000256" key="1">
    <source>
        <dbReference type="SAM" id="Phobius"/>
    </source>
</evidence>